<keyword evidence="2" id="KW-1185">Reference proteome</keyword>
<dbReference type="EMBL" id="QQXK01000047">
    <property type="protein sequence ID" value="RII40922.1"/>
    <property type="molecule type" value="Genomic_DNA"/>
</dbReference>
<reference evidence="1 2" key="1">
    <citation type="submission" date="2018-07" db="EMBL/GenBank/DDBJ databases">
        <title>Arthrobacter sp. nov., isolated from raw cow's milk with high bacterial count.</title>
        <authorList>
            <person name="Hahne J."/>
            <person name="Isele D."/>
            <person name="Lipski A."/>
        </authorList>
    </citation>
    <scope>NUCLEOTIDE SEQUENCE [LARGE SCALE GENOMIC DNA]</scope>
    <source>
        <strain evidence="1 2">JZ R-35</strain>
    </source>
</reference>
<dbReference type="Proteomes" id="UP000265419">
    <property type="component" value="Unassembled WGS sequence"/>
</dbReference>
<proteinExistence type="predicted"/>
<name>A0A399JA77_9MICC</name>
<evidence type="ECO:0000313" key="2">
    <source>
        <dbReference type="Proteomes" id="UP000265419"/>
    </source>
</evidence>
<accession>A0A399JA77</accession>
<dbReference type="InterPro" id="IPR021412">
    <property type="entry name" value="DUF3052"/>
</dbReference>
<organism evidence="1 2">
    <name type="scientific">Galactobacter valiniphilus</name>
    <dbReference type="NCBI Taxonomy" id="2676122"/>
    <lineage>
        <taxon>Bacteria</taxon>
        <taxon>Bacillati</taxon>
        <taxon>Actinomycetota</taxon>
        <taxon>Actinomycetes</taxon>
        <taxon>Micrococcales</taxon>
        <taxon>Micrococcaceae</taxon>
        <taxon>Galactobacter</taxon>
    </lineage>
</organism>
<dbReference type="RefSeq" id="WP_119426004.1">
    <property type="nucleotide sequence ID" value="NZ_JBHOFJ010000028.1"/>
</dbReference>
<evidence type="ECO:0000313" key="1">
    <source>
        <dbReference type="EMBL" id="RII40922.1"/>
    </source>
</evidence>
<protein>
    <submittedName>
        <fullName evidence="1">DUF3052 domain-containing protein</fullName>
    </submittedName>
</protein>
<comment type="caution">
    <text evidence="1">The sequence shown here is derived from an EMBL/GenBank/DDBJ whole genome shotgun (WGS) entry which is preliminary data.</text>
</comment>
<dbReference type="AlphaFoldDB" id="A0A399JA77"/>
<gene>
    <name evidence="1" type="ORF">DWB68_15400</name>
</gene>
<dbReference type="Pfam" id="PF11253">
    <property type="entry name" value="DUF3052"/>
    <property type="match status" value="1"/>
</dbReference>
<sequence length="138" mass="14991">MSDATAAHHGAAARMGLKQGDLVQEIGYDDDVDFDLREELEAFTGEPLLDEDEHEVVDAVLLWWREGDGDLVDALVDSLTDLDDGGVVWLLTPKRGQDGHVGAVEIQEAVPTAGLHSTTSEGVSEQWQAARLVSRKKN</sequence>